<keyword evidence="4 5" id="KW-0378">Hydrolase</keyword>
<evidence type="ECO:0000256" key="1">
    <source>
        <dbReference type="ARBA" id="ARBA00022487"/>
    </source>
</evidence>
<dbReference type="InterPro" id="IPR000073">
    <property type="entry name" value="AB_hydrolase_1"/>
</dbReference>
<feature type="binding site" evidence="5">
    <location>
        <position position="247"/>
    </location>
    <ligand>
        <name>substrate</name>
    </ligand>
</feature>
<evidence type="ECO:0000313" key="8">
    <source>
        <dbReference type="Proteomes" id="UP000244906"/>
    </source>
</evidence>
<evidence type="ECO:0000256" key="3">
    <source>
        <dbReference type="ARBA" id="ARBA00022756"/>
    </source>
</evidence>
<evidence type="ECO:0000259" key="6">
    <source>
        <dbReference type="Pfam" id="PF00561"/>
    </source>
</evidence>
<comment type="subunit">
    <text evidence="5">Monomer.</text>
</comment>
<feature type="binding site" evidence="5">
    <location>
        <position position="27"/>
    </location>
    <ligand>
        <name>substrate</name>
    </ligand>
</feature>
<name>A0A2V1GVA4_9GAMM</name>
<keyword evidence="8" id="KW-1185">Reference proteome</keyword>
<gene>
    <name evidence="5 7" type="primary">bioH</name>
    <name evidence="7" type="ORF">DC094_20955</name>
</gene>
<dbReference type="HAMAP" id="MF_01260">
    <property type="entry name" value="Carboxylester"/>
    <property type="match status" value="1"/>
</dbReference>
<dbReference type="GO" id="GO:0009102">
    <property type="term" value="P:biotin biosynthetic process"/>
    <property type="evidence" value="ECO:0007669"/>
    <property type="project" value="UniProtKB-UniRule"/>
</dbReference>
<dbReference type="PANTHER" id="PTHR43798:SF31">
    <property type="entry name" value="AB HYDROLASE SUPERFAMILY PROTEIN YCLE"/>
    <property type="match status" value="1"/>
</dbReference>
<comment type="function">
    <text evidence="5">The physiological role of BioH is to remove the methyl group introduced by BioC when the pimeloyl moiety is complete. It allows to synthesize pimeloyl-ACP via the fatty acid synthetic pathway through the hydrolysis of the ester bonds of pimeloyl-ACP esters.</text>
</comment>
<dbReference type="EC" id="3.1.1.85" evidence="5"/>
<dbReference type="GO" id="GO:0005737">
    <property type="term" value="C:cytoplasm"/>
    <property type="evidence" value="ECO:0007669"/>
    <property type="project" value="UniProtKB-SubCell"/>
</dbReference>
<comment type="pathway">
    <text evidence="5">Cofactor biosynthesis; biotin biosynthesis.</text>
</comment>
<dbReference type="OrthoDB" id="9780744at2"/>
<keyword evidence="1 5" id="KW-0719">Serine esterase</keyword>
<feature type="binding site" evidence="5">
    <location>
        <begin position="149"/>
        <end position="153"/>
    </location>
    <ligand>
        <name>substrate</name>
    </ligand>
</feature>
<keyword evidence="3 5" id="KW-0093">Biotin biosynthesis</keyword>
<comment type="similarity">
    <text evidence="5">Belongs to the AB hydrolase superfamily. Carboxylesterase BioH family.</text>
</comment>
<organism evidence="7 8">
    <name type="scientific">Pelagibaculum spongiae</name>
    <dbReference type="NCBI Taxonomy" id="2080658"/>
    <lineage>
        <taxon>Bacteria</taxon>
        <taxon>Pseudomonadati</taxon>
        <taxon>Pseudomonadota</taxon>
        <taxon>Gammaproteobacteria</taxon>
        <taxon>Oceanospirillales</taxon>
        <taxon>Pelagibaculum</taxon>
    </lineage>
</organism>
<evidence type="ECO:0000256" key="2">
    <source>
        <dbReference type="ARBA" id="ARBA00022490"/>
    </source>
</evidence>
<dbReference type="SUPFAM" id="SSF53474">
    <property type="entry name" value="alpha/beta-Hydrolases"/>
    <property type="match status" value="1"/>
</dbReference>
<feature type="active site" description="Nucleophile" evidence="5">
    <location>
        <position position="87"/>
    </location>
</feature>
<feature type="active site" evidence="5">
    <location>
        <position position="213"/>
    </location>
</feature>
<feature type="binding site" evidence="5">
    <location>
        <begin position="87"/>
        <end position="88"/>
    </location>
    <ligand>
        <name>substrate</name>
    </ligand>
</feature>
<evidence type="ECO:0000313" key="7">
    <source>
        <dbReference type="EMBL" id="PVZ63554.1"/>
    </source>
</evidence>
<accession>A0A2V1GVA4</accession>
<dbReference type="GO" id="GO:0016020">
    <property type="term" value="C:membrane"/>
    <property type="evidence" value="ECO:0007669"/>
    <property type="project" value="TreeGrafter"/>
</dbReference>
<dbReference type="InterPro" id="IPR010076">
    <property type="entry name" value="BioH"/>
</dbReference>
<comment type="caution">
    <text evidence="7">The sequence shown here is derived from an EMBL/GenBank/DDBJ whole genome shotgun (WGS) entry which is preliminary data.</text>
</comment>
<keyword evidence="2 5" id="KW-0963">Cytoplasm</keyword>
<dbReference type="Pfam" id="PF00561">
    <property type="entry name" value="Abhydrolase_1"/>
    <property type="match status" value="1"/>
</dbReference>
<dbReference type="UniPathway" id="UPA00078"/>
<reference evidence="7 8" key="1">
    <citation type="submission" date="2018-04" db="EMBL/GenBank/DDBJ databases">
        <title>Thalassorhabdus spongiae gen. nov., sp. nov., isolated from a marine sponge in South-West Iceland.</title>
        <authorList>
            <person name="Knobloch S."/>
            <person name="Daussin A."/>
            <person name="Johannsson R."/>
            <person name="Marteinsson V.T."/>
        </authorList>
    </citation>
    <scope>NUCLEOTIDE SEQUENCE [LARGE SCALE GENOMIC DNA]</scope>
    <source>
        <strain evidence="7 8">Hp12</strain>
    </source>
</reference>
<proteinExistence type="inferred from homology"/>
<dbReference type="Gene3D" id="3.40.50.1820">
    <property type="entry name" value="alpha/beta hydrolase"/>
    <property type="match status" value="1"/>
</dbReference>
<dbReference type="RefSeq" id="WP_116689073.1">
    <property type="nucleotide sequence ID" value="NZ_CAWNYD010000015.1"/>
</dbReference>
<dbReference type="EMBL" id="QDDL01000015">
    <property type="protein sequence ID" value="PVZ63554.1"/>
    <property type="molecule type" value="Genomic_DNA"/>
</dbReference>
<evidence type="ECO:0000256" key="4">
    <source>
        <dbReference type="ARBA" id="ARBA00022801"/>
    </source>
</evidence>
<dbReference type="InterPro" id="IPR050266">
    <property type="entry name" value="AB_hydrolase_sf"/>
</dbReference>
<comment type="subcellular location">
    <subcellularLocation>
        <location evidence="5">Cytoplasm</location>
    </subcellularLocation>
</comment>
<feature type="active site" evidence="5">
    <location>
        <position position="247"/>
    </location>
</feature>
<dbReference type="AlphaFoldDB" id="A0A2V1GVA4"/>
<dbReference type="PANTHER" id="PTHR43798">
    <property type="entry name" value="MONOACYLGLYCEROL LIPASE"/>
    <property type="match status" value="1"/>
</dbReference>
<comment type="catalytic activity">
    <reaction evidence="5">
        <text>6-carboxyhexanoyl-[ACP] methyl ester + H2O = 6-carboxyhexanoyl-[ACP] + methanol + H(+)</text>
        <dbReference type="Rhea" id="RHEA:42700"/>
        <dbReference type="Rhea" id="RHEA-COMP:9955"/>
        <dbReference type="Rhea" id="RHEA-COMP:10186"/>
        <dbReference type="ChEBI" id="CHEBI:15377"/>
        <dbReference type="ChEBI" id="CHEBI:15378"/>
        <dbReference type="ChEBI" id="CHEBI:17790"/>
        <dbReference type="ChEBI" id="CHEBI:78846"/>
        <dbReference type="ChEBI" id="CHEBI:82735"/>
        <dbReference type="EC" id="3.1.1.85"/>
    </reaction>
</comment>
<dbReference type="NCBIfam" id="TIGR01738">
    <property type="entry name" value="bioH"/>
    <property type="match status" value="1"/>
</dbReference>
<dbReference type="GO" id="GO:0090499">
    <property type="term" value="F:pimelyl-[acyl-carrier protein] methyl ester esterase activity"/>
    <property type="evidence" value="ECO:0007669"/>
    <property type="project" value="UniProtKB-EC"/>
</dbReference>
<protein>
    <recommendedName>
        <fullName evidence="5">Pimeloyl-[acyl-carrier protein] methyl ester esterase</fullName>
        <ecNumber evidence="5">3.1.1.85</ecNumber>
    </recommendedName>
    <alternativeName>
        <fullName evidence="5">Biotin synthesis protein BioH</fullName>
    </alternativeName>
    <alternativeName>
        <fullName evidence="5">Carboxylesterase BioH</fullName>
    </alternativeName>
</protein>
<dbReference type="Proteomes" id="UP000244906">
    <property type="component" value="Unassembled WGS sequence"/>
</dbReference>
<sequence>MIPDLFYEVAHSKNTEHGPELVLLHGWGMHSGIWEPLLPQLSQHFRVTLIDLPGFGRSPQVKPYNLQMVTDAVLKVAPEKAIWLGWSLGGIIALNAALKSADRVEKLVLAASTAKFIQDDDWRYAIKPDVLKQFHEMLSEDFEAVLIRFLSLQAMGSETMRKDIALLKDIVFRHGEPAPLALRGGLEILRDADLRYQLADLTQPVLQICGKKDGLVPVRAAPLIEDLINQSSSSGHCQTKVIEKASHAPFLSHPEQFLAALTEFTSASSKAVEQASD</sequence>
<feature type="domain" description="AB hydrolase-1" evidence="6">
    <location>
        <begin position="21"/>
        <end position="254"/>
    </location>
</feature>
<dbReference type="InterPro" id="IPR029058">
    <property type="entry name" value="AB_hydrolase_fold"/>
</dbReference>
<evidence type="ECO:0000256" key="5">
    <source>
        <dbReference type="HAMAP-Rule" id="MF_01260"/>
    </source>
</evidence>